<proteinExistence type="predicted"/>
<evidence type="ECO:0000313" key="1">
    <source>
        <dbReference type="EMBL" id="CAI7935149.1"/>
    </source>
</evidence>
<sequence length="73" mass="7837">RLGPHNCLLWNNVGGGEKLILCSEEAQLHSGPPLLSHLIVISKHIPTCKKTCVGAVALLRKEVANGIGKRAEF</sequence>
<accession>A0AA35VQ59</accession>
<dbReference type="Proteomes" id="UP001178461">
    <property type="component" value="Unassembled WGS sequence"/>
</dbReference>
<evidence type="ECO:0000313" key="2">
    <source>
        <dbReference type="Proteomes" id="UP001178461"/>
    </source>
</evidence>
<feature type="non-terminal residue" evidence="1">
    <location>
        <position position="73"/>
    </location>
</feature>
<protein>
    <submittedName>
        <fullName evidence="1">Uncharacterized protein</fullName>
    </submittedName>
</protein>
<dbReference type="EMBL" id="CANTUW010000078">
    <property type="protein sequence ID" value="CAI7935149.1"/>
    <property type="molecule type" value="Genomic_DNA"/>
</dbReference>
<organism evidence="1 2">
    <name type="scientific">Podarcis lilfordi</name>
    <name type="common">Lilford's wall lizard</name>
    <dbReference type="NCBI Taxonomy" id="74358"/>
    <lineage>
        <taxon>Eukaryota</taxon>
        <taxon>Metazoa</taxon>
        <taxon>Chordata</taxon>
        <taxon>Craniata</taxon>
        <taxon>Vertebrata</taxon>
        <taxon>Euteleostomi</taxon>
        <taxon>Lepidosauria</taxon>
        <taxon>Squamata</taxon>
        <taxon>Bifurcata</taxon>
        <taxon>Unidentata</taxon>
        <taxon>Episquamata</taxon>
        <taxon>Laterata</taxon>
        <taxon>Lacertibaenia</taxon>
        <taxon>Lacertidae</taxon>
        <taxon>Podarcis</taxon>
    </lineage>
</organism>
<keyword evidence="2" id="KW-1185">Reference proteome</keyword>
<name>A0AA35VQ59_9SAUR</name>
<gene>
    <name evidence="1" type="ORF">PODLI_1B037121</name>
</gene>
<comment type="caution">
    <text evidence="1">The sequence shown here is derived from an EMBL/GenBank/DDBJ whole genome shotgun (WGS) entry which is preliminary data.</text>
</comment>
<dbReference type="AlphaFoldDB" id="A0AA35VQ59"/>
<reference evidence="1" key="1">
    <citation type="submission" date="2022-12" db="EMBL/GenBank/DDBJ databases">
        <authorList>
            <person name="Alioto T."/>
            <person name="Alioto T."/>
            <person name="Gomez Garrido J."/>
        </authorList>
    </citation>
    <scope>NUCLEOTIDE SEQUENCE</scope>
</reference>